<protein>
    <submittedName>
        <fullName evidence="2">Uncharacterized protein</fullName>
    </submittedName>
</protein>
<dbReference type="Proteomes" id="UP000887565">
    <property type="component" value="Unplaced"/>
</dbReference>
<name>A0A915HG50_ROMCU</name>
<accession>A0A915HG50</accession>
<evidence type="ECO:0000313" key="1">
    <source>
        <dbReference type="Proteomes" id="UP000887565"/>
    </source>
</evidence>
<dbReference type="WBParaSite" id="nRc.2.0.1.t00384-RA">
    <property type="protein sequence ID" value="nRc.2.0.1.t00384-RA"/>
    <property type="gene ID" value="nRc.2.0.1.g00384"/>
</dbReference>
<reference evidence="2" key="1">
    <citation type="submission" date="2022-11" db="UniProtKB">
        <authorList>
            <consortium name="WormBaseParasite"/>
        </authorList>
    </citation>
    <scope>IDENTIFICATION</scope>
</reference>
<proteinExistence type="predicted"/>
<keyword evidence="1" id="KW-1185">Reference proteome</keyword>
<sequence>MNRETMDAQCAYKVDHGVINHGFFSPLNKRIVHRVYFQTPEIHGEDYQANRVAEAFFNNSTSIIWTSPRETVDRNDCQSPLISTGLDPRMRSGVELSKHACWALKLVLIINNRMRVLEYIISGKKHGPSITHVLYGVCRKNMESRVINQQGHKILLYFGNADFLTTWPAQSHRVLRLAADGLGS</sequence>
<dbReference type="AlphaFoldDB" id="A0A915HG50"/>
<organism evidence="1 2">
    <name type="scientific">Romanomermis culicivorax</name>
    <name type="common">Nematode worm</name>
    <dbReference type="NCBI Taxonomy" id="13658"/>
    <lineage>
        <taxon>Eukaryota</taxon>
        <taxon>Metazoa</taxon>
        <taxon>Ecdysozoa</taxon>
        <taxon>Nematoda</taxon>
        <taxon>Enoplea</taxon>
        <taxon>Dorylaimia</taxon>
        <taxon>Mermithida</taxon>
        <taxon>Mermithoidea</taxon>
        <taxon>Mermithidae</taxon>
        <taxon>Romanomermis</taxon>
    </lineage>
</organism>
<evidence type="ECO:0000313" key="2">
    <source>
        <dbReference type="WBParaSite" id="nRc.2.0.1.t00384-RA"/>
    </source>
</evidence>